<organism evidence="2 3">
    <name type="scientific">Citreimonas salinaria</name>
    <dbReference type="NCBI Taxonomy" id="321339"/>
    <lineage>
        <taxon>Bacteria</taxon>
        <taxon>Pseudomonadati</taxon>
        <taxon>Pseudomonadota</taxon>
        <taxon>Alphaproteobacteria</taxon>
        <taxon>Rhodobacterales</taxon>
        <taxon>Roseobacteraceae</taxon>
        <taxon>Citreimonas</taxon>
    </lineage>
</organism>
<evidence type="ECO:0000313" key="2">
    <source>
        <dbReference type="EMBL" id="SDY84526.1"/>
    </source>
</evidence>
<sequence length="130" mass="14652">MFWLVKKLFPGIDGYDELTLSLVYVVFIFLPAALIFPVGVWLTLILLPGPGQLIRHFNTFTTSFKTAYFYPLVPFAVFYAFLVLPWNLNTAIAERALDTELGRAWLLPIIEAATALPLGTEAFLRIDSLL</sequence>
<gene>
    <name evidence="2" type="ORF">SAMN05444340_1217</name>
</gene>
<evidence type="ECO:0000313" key="3">
    <source>
        <dbReference type="Proteomes" id="UP000199286"/>
    </source>
</evidence>
<feature type="transmembrane region" description="Helical" evidence="1">
    <location>
        <begin position="20"/>
        <end position="47"/>
    </location>
</feature>
<keyword evidence="3" id="KW-1185">Reference proteome</keyword>
<protein>
    <submittedName>
        <fullName evidence="2">Uncharacterized protein</fullName>
    </submittedName>
</protein>
<reference evidence="2 3" key="1">
    <citation type="submission" date="2016-10" db="EMBL/GenBank/DDBJ databases">
        <authorList>
            <person name="de Groot N.N."/>
        </authorList>
    </citation>
    <scope>NUCLEOTIDE SEQUENCE [LARGE SCALE GENOMIC DNA]</scope>
    <source>
        <strain evidence="2 3">DSM 26880</strain>
    </source>
</reference>
<dbReference type="RefSeq" id="WP_089885657.1">
    <property type="nucleotide sequence ID" value="NZ_FNPF01000021.1"/>
</dbReference>
<keyword evidence="1" id="KW-1133">Transmembrane helix</keyword>
<dbReference type="Proteomes" id="UP000199286">
    <property type="component" value="Unassembled WGS sequence"/>
</dbReference>
<dbReference type="AlphaFoldDB" id="A0A1H3N6N9"/>
<keyword evidence="1" id="KW-0472">Membrane</keyword>
<dbReference type="STRING" id="321339.SAMN05444340_1217"/>
<proteinExistence type="predicted"/>
<name>A0A1H3N6N9_9RHOB</name>
<keyword evidence="1" id="KW-0812">Transmembrane</keyword>
<accession>A0A1H3N6N9</accession>
<feature type="transmembrane region" description="Helical" evidence="1">
    <location>
        <begin position="67"/>
        <end position="84"/>
    </location>
</feature>
<dbReference type="EMBL" id="FNPF01000021">
    <property type="protein sequence ID" value="SDY84526.1"/>
    <property type="molecule type" value="Genomic_DNA"/>
</dbReference>
<evidence type="ECO:0000256" key="1">
    <source>
        <dbReference type="SAM" id="Phobius"/>
    </source>
</evidence>